<evidence type="ECO:0000256" key="1">
    <source>
        <dbReference type="SAM" id="Phobius"/>
    </source>
</evidence>
<feature type="transmembrane region" description="Helical" evidence="1">
    <location>
        <begin position="235"/>
        <end position="261"/>
    </location>
</feature>
<keyword evidence="1" id="KW-0472">Membrane</keyword>
<organism evidence="2 3">
    <name type="scientific">Jiangella mangrovi</name>
    <dbReference type="NCBI Taxonomy" id="1524084"/>
    <lineage>
        <taxon>Bacteria</taxon>
        <taxon>Bacillati</taxon>
        <taxon>Actinomycetota</taxon>
        <taxon>Actinomycetes</taxon>
        <taxon>Jiangellales</taxon>
        <taxon>Jiangellaceae</taxon>
        <taxon>Jiangella</taxon>
    </lineage>
</organism>
<name>A0A7W9LPQ3_9ACTN</name>
<dbReference type="RefSeq" id="WP_184828221.1">
    <property type="nucleotide sequence ID" value="NZ_JACHMM010000001.1"/>
</dbReference>
<gene>
    <name evidence="2" type="ORF">HD601_006017</name>
</gene>
<dbReference type="Pfam" id="PF13432">
    <property type="entry name" value="TPR_16"/>
    <property type="match status" value="1"/>
</dbReference>
<reference evidence="2 3" key="1">
    <citation type="submission" date="2020-08" db="EMBL/GenBank/DDBJ databases">
        <title>Sequencing the genomes of 1000 actinobacteria strains.</title>
        <authorList>
            <person name="Klenk H.-P."/>
        </authorList>
    </citation>
    <scope>NUCLEOTIDE SEQUENCE [LARGE SCALE GENOMIC DNA]</scope>
    <source>
        <strain evidence="2 3">DSM 102122</strain>
    </source>
</reference>
<dbReference type="InterPro" id="IPR011990">
    <property type="entry name" value="TPR-like_helical_dom_sf"/>
</dbReference>
<dbReference type="Gene3D" id="1.25.40.10">
    <property type="entry name" value="Tetratricopeptide repeat domain"/>
    <property type="match status" value="1"/>
</dbReference>
<accession>A0A7W9LPQ3</accession>
<sequence length="297" mass="32620">MTETTDSGRPGTAELRMVWGWIERGRPEKALEELQRVWHLSSTDVRPHMLRAVALSGQQRWAEVIEVIREGFALHGPVGVYFPIIGDALRKLGRLQEAESAYLEGLRHWPNDADLLLGYARVCVDAGQADKAAALADRAAAQNPEHPLLDKDRATIAFAQGKHTEMHRHTTQALAGDPDDVAARALHGAAAHSTGDHDAAYRSLARAAANEPGNAPLLEAAREARMIRHPLMRPLTVFGTVNPLALWLGAILVIGVLNAAAPQPAGFVAAIVWLVFCVYSWVVPPVLRRWLDWRARR</sequence>
<keyword evidence="1" id="KW-0812">Transmembrane</keyword>
<dbReference type="Proteomes" id="UP000542813">
    <property type="component" value="Unassembled WGS sequence"/>
</dbReference>
<evidence type="ECO:0000313" key="2">
    <source>
        <dbReference type="EMBL" id="MBB5791442.1"/>
    </source>
</evidence>
<evidence type="ECO:0000313" key="3">
    <source>
        <dbReference type="Proteomes" id="UP000542813"/>
    </source>
</evidence>
<protein>
    <submittedName>
        <fullName evidence="2">Tetratricopeptide (TPR) repeat protein</fullName>
    </submittedName>
</protein>
<dbReference type="EMBL" id="JACHMM010000001">
    <property type="protein sequence ID" value="MBB5791442.1"/>
    <property type="molecule type" value="Genomic_DNA"/>
</dbReference>
<comment type="caution">
    <text evidence="2">The sequence shown here is derived from an EMBL/GenBank/DDBJ whole genome shotgun (WGS) entry which is preliminary data.</text>
</comment>
<feature type="transmembrane region" description="Helical" evidence="1">
    <location>
        <begin position="267"/>
        <end position="287"/>
    </location>
</feature>
<keyword evidence="1" id="KW-1133">Transmembrane helix</keyword>
<keyword evidence="3" id="KW-1185">Reference proteome</keyword>
<dbReference type="AlphaFoldDB" id="A0A7W9LPQ3"/>
<proteinExistence type="predicted"/>
<dbReference type="SUPFAM" id="SSF48452">
    <property type="entry name" value="TPR-like"/>
    <property type="match status" value="1"/>
</dbReference>